<dbReference type="Pfam" id="PF13416">
    <property type="entry name" value="SBP_bac_8"/>
    <property type="match status" value="1"/>
</dbReference>
<gene>
    <name evidence="3" type="ORF">ABID44_002049</name>
</gene>
<keyword evidence="4" id="KW-1185">Reference proteome</keyword>
<dbReference type="RefSeq" id="WP_354151593.1">
    <property type="nucleotide sequence ID" value="NZ_JBEPMN010000006.1"/>
</dbReference>
<comment type="caution">
    <text evidence="3">The sequence shown here is derived from an EMBL/GenBank/DDBJ whole genome shotgun (WGS) entry which is preliminary data.</text>
</comment>
<evidence type="ECO:0000256" key="2">
    <source>
        <dbReference type="ARBA" id="ARBA00022764"/>
    </source>
</evidence>
<evidence type="ECO:0000256" key="1">
    <source>
        <dbReference type="ARBA" id="ARBA00022729"/>
    </source>
</evidence>
<keyword evidence="1" id="KW-0732">Signal</keyword>
<dbReference type="PANTHER" id="PTHR30222">
    <property type="entry name" value="SPERMIDINE/PUTRESCINE-BINDING PERIPLASMIC PROTEIN"/>
    <property type="match status" value="1"/>
</dbReference>
<name>A0ABV2KKW2_9HYPH</name>
<protein>
    <submittedName>
        <fullName evidence="3">Spermidine/putrescine transport system substrate-binding protein</fullName>
    </submittedName>
</protein>
<evidence type="ECO:0000313" key="4">
    <source>
        <dbReference type="Proteomes" id="UP001549143"/>
    </source>
</evidence>
<accession>A0ABV2KKW2</accession>
<organism evidence="3 4">
    <name type="scientific">Aquamicrobium ahrensii</name>
    <dbReference type="NCBI Taxonomy" id="469551"/>
    <lineage>
        <taxon>Bacteria</taxon>
        <taxon>Pseudomonadati</taxon>
        <taxon>Pseudomonadota</taxon>
        <taxon>Alphaproteobacteria</taxon>
        <taxon>Hyphomicrobiales</taxon>
        <taxon>Phyllobacteriaceae</taxon>
        <taxon>Aquamicrobium</taxon>
    </lineage>
</organism>
<dbReference type="Gene3D" id="3.40.190.10">
    <property type="entry name" value="Periplasmic binding protein-like II"/>
    <property type="match status" value="2"/>
</dbReference>
<proteinExistence type="predicted"/>
<dbReference type="PANTHER" id="PTHR30222:SF17">
    <property type="entry name" value="SPERMIDINE_PUTRESCINE-BINDING PERIPLASMIC PROTEIN"/>
    <property type="match status" value="1"/>
</dbReference>
<evidence type="ECO:0000313" key="3">
    <source>
        <dbReference type="EMBL" id="MET3661721.1"/>
    </source>
</evidence>
<keyword evidence="2" id="KW-0574">Periplasm</keyword>
<reference evidence="3 4" key="1">
    <citation type="submission" date="2024-06" db="EMBL/GenBank/DDBJ databases">
        <title>Genomic Encyclopedia of Type Strains, Phase IV (KMG-IV): sequencing the most valuable type-strain genomes for metagenomic binning, comparative biology and taxonomic classification.</title>
        <authorList>
            <person name="Goeker M."/>
        </authorList>
    </citation>
    <scope>NUCLEOTIDE SEQUENCE [LARGE SCALE GENOMIC DNA]</scope>
    <source>
        <strain evidence="3 4">DSM 19730</strain>
    </source>
</reference>
<dbReference type="InterPro" id="IPR006059">
    <property type="entry name" value="SBP"/>
</dbReference>
<sequence>MITRRQFSVGAASFAGATTLMGSGRSFAARNNQLNILCWEGYNSDDVLNPFRERHSGATIRAESGTSDPEMINRLRAGGLAQWDLINVNQAWARGVLHKENLIKPLNKERFLPYFEKMTPGFANPPYPMSFSDSGELMGMPQRYGSFCFVVNTDKISQDLAEDQGWNLFLDEAMKGRYGVLTWDNWNVMHLCLTAGFDPFKPASEENLAKYTEVSQQIMGNAKMMTDDLVAMNTALINGEIDCYFTGGVFSCSGARYDGQSQVRAITPRTGPVDGKGGIVWVEITSAVNNPELSDLAEDFLEFIQEPEIAALVASGGGTLNPITQMGNPEVMALFDEDQLSAMQVDTLSEELSRCMEFDEVPSYDELLAVYIKARRG</sequence>
<dbReference type="EMBL" id="JBEPMN010000006">
    <property type="protein sequence ID" value="MET3661721.1"/>
    <property type="molecule type" value="Genomic_DNA"/>
</dbReference>
<dbReference type="SUPFAM" id="SSF53850">
    <property type="entry name" value="Periplasmic binding protein-like II"/>
    <property type="match status" value="1"/>
</dbReference>
<dbReference type="Proteomes" id="UP001549143">
    <property type="component" value="Unassembled WGS sequence"/>
</dbReference>